<dbReference type="GO" id="GO:0005737">
    <property type="term" value="C:cytoplasm"/>
    <property type="evidence" value="ECO:0007669"/>
    <property type="project" value="TreeGrafter"/>
</dbReference>
<keyword evidence="8" id="KW-1185">Reference proteome</keyword>
<dbReference type="PROSITE" id="PS50245">
    <property type="entry name" value="CAP_GLY_2"/>
    <property type="match status" value="1"/>
</dbReference>
<dbReference type="WBParaSite" id="SSLN_0000494701-mRNA-1">
    <property type="protein sequence ID" value="SSLN_0000494701-mRNA-1"/>
    <property type="gene ID" value="SSLN_0000494701"/>
</dbReference>
<gene>
    <name evidence="7" type="ORF">SSLN_LOCUS4792</name>
</gene>
<dbReference type="InterPro" id="IPR036859">
    <property type="entry name" value="CAP-Gly_dom_sf"/>
</dbReference>
<reference evidence="7 8" key="2">
    <citation type="submission" date="2018-11" db="EMBL/GenBank/DDBJ databases">
        <authorList>
            <consortium name="Pathogen Informatics"/>
        </authorList>
    </citation>
    <scope>NUCLEOTIDE SEQUENCE [LARGE SCALE GENOMIC DNA]</scope>
    <source>
        <strain evidence="7 8">NST_G2</strain>
    </source>
</reference>
<dbReference type="InterPro" id="IPR000938">
    <property type="entry name" value="CAP-Gly_domain"/>
</dbReference>
<dbReference type="SUPFAM" id="SSF52058">
    <property type="entry name" value="L domain-like"/>
    <property type="match status" value="1"/>
</dbReference>
<dbReference type="STRING" id="70667.A0A183SKP4"/>
<dbReference type="SUPFAM" id="SSF74924">
    <property type="entry name" value="Cap-Gly domain"/>
    <property type="match status" value="1"/>
</dbReference>
<evidence type="ECO:0000256" key="1">
    <source>
        <dbReference type="ARBA" id="ARBA00015004"/>
    </source>
</evidence>
<dbReference type="AlphaFoldDB" id="A0A183SKP4"/>
<dbReference type="Gene3D" id="3.10.20.90">
    <property type="entry name" value="Phosphatidylinositol 3-kinase Catalytic Subunit, Chain A, domain 1"/>
    <property type="match status" value="1"/>
</dbReference>
<keyword evidence="4" id="KW-0143">Chaperone</keyword>
<evidence type="ECO:0000313" key="7">
    <source>
        <dbReference type="EMBL" id="VDL91177.1"/>
    </source>
</evidence>
<dbReference type="EMBL" id="UYSU01033001">
    <property type="protein sequence ID" value="VDL91177.1"/>
    <property type="molecule type" value="Genomic_DNA"/>
</dbReference>
<evidence type="ECO:0000256" key="2">
    <source>
        <dbReference type="ARBA" id="ARBA00022614"/>
    </source>
</evidence>
<evidence type="ECO:0000256" key="3">
    <source>
        <dbReference type="ARBA" id="ARBA00022737"/>
    </source>
</evidence>
<dbReference type="Pfam" id="PF01302">
    <property type="entry name" value="CAP_GLY"/>
    <property type="match status" value="1"/>
</dbReference>
<dbReference type="InterPro" id="IPR029071">
    <property type="entry name" value="Ubiquitin-like_domsf"/>
</dbReference>
<evidence type="ECO:0000256" key="5">
    <source>
        <dbReference type="ARBA" id="ARBA00030180"/>
    </source>
</evidence>
<keyword evidence="2" id="KW-0433">Leucine-rich repeat</keyword>
<dbReference type="PANTHER" id="PTHR15454">
    <property type="entry name" value="NISCHARIN RELATED"/>
    <property type="match status" value="1"/>
</dbReference>
<dbReference type="Gene3D" id="2.30.30.190">
    <property type="entry name" value="CAP Gly-rich-like domain"/>
    <property type="match status" value="1"/>
</dbReference>
<dbReference type="InterPro" id="IPR032675">
    <property type="entry name" value="LRR_dom_sf"/>
</dbReference>
<protein>
    <recommendedName>
        <fullName evidence="1">Tubulin-specific chaperone E</fullName>
    </recommendedName>
    <alternativeName>
        <fullName evidence="5">Tubulin-folding cofactor E</fullName>
    </alternativeName>
</protein>
<name>A0A183SKP4_SCHSO</name>
<evidence type="ECO:0000259" key="6">
    <source>
        <dbReference type="PROSITE" id="PS50245"/>
    </source>
</evidence>
<dbReference type="Proteomes" id="UP000275846">
    <property type="component" value="Unassembled WGS sequence"/>
</dbReference>
<dbReference type="SUPFAM" id="SSF54236">
    <property type="entry name" value="Ubiquitin-like"/>
    <property type="match status" value="1"/>
</dbReference>
<evidence type="ECO:0000256" key="4">
    <source>
        <dbReference type="ARBA" id="ARBA00023186"/>
    </source>
</evidence>
<evidence type="ECO:0000313" key="8">
    <source>
        <dbReference type="Proteomes" id="UP000275846"/>
    </source>
</evidence>
<proteinExistence type="predicted"/>
<evidence type="ECO:0000313" key="9">
    <source>
        <dbReference type="WBParaSite" id="SSLN_0000494701-mRNA-1"/>
    </source>
</evidence>
<reference evidence="9" key="1">
    <citation type="submission" date="2016-06" db="UniProtKB">
        <authorList>
            <consortium name="WormBaseParasite"/>
        </authorList>
    </citation>
    <scope>IDENTIFICATION</scope>
</reference>
<dbReference type="SMART" id="SM01052">
    <property type="entry name" value="CAP_GLY"/>
    <property type="match status" value="1"/>
</dbReference>
<organism evidence="9">
    <name type="scientific">Schistocephalus solidus</name>
    <name type="common">Tapeworm</name>
    <dbReference type="NCBI Taxonomy" id="70667"/>
    <lineage>
        <taxon>Eukaryota</taxon>
        <taxon>Metazoa</taxon>
        <taxon>Spiralia</taxon>
        <taxon>Lophotrochozoa</taxon>
        <taxon>Platyhelminthes</taxon>
        <taxon>Cestoda</taxon>
        <taxon>Eucestoda</taxon>
        <taxon>Diphyllobothriidea</taxon>
        <taxon>Diphyllobothriidae</taxon>
        <taxon>Schistocephalus</taxon>
    </lineage>
</organism>
<accession>A0A183SKP4</accession>
<dbReference type="Gene3D" id="3.80.10.10">
    <property type="entry name" value="Ribonuclease Inhibitor"/>
    <property type="match status" value="2"/>
</dbReference>
<feature type="domain" description="CAP-Gly" evidence="6">
    <location>
        <begin position="48"/>
        <end position="92"/>
    </location>
</feature>
<dbReference type="OrthoDB" id="5273213at2759"/>
<sequence>MESLRKSSSRLPNVFDGSEIGVIREVTNDLIGARVMQREQRGTIKYVGTLANSPAVWIGVDWDSPDRGRHNGSYKGVKYFDAHGPTSASFVKPDKLTLGTSLEEALVTRYVLCAECQILTRNSALLQPGGDPSTGVRLEIGENAGHLRATLTSTNTSADAEYTDDHTGDRVVAPLTVELFTSNPCDHRHHEKCGAAGAESALRRLRTGSVPGIPVFRCLRDGETEGENPVLWPSTGGRLSFYLPNLVELDLSYSLLSKWTELARICRQLPTLRMLNVSGNHMRLPPTANDNIESLLDSDRRLQFDVDTNPSQAEDLCSTSFTTLHHLAAVRMSNMSWAVLKRIMSWMPSIKEICVAYNPPSISFSSIKLGDFPSVETPDGQSIAETFSGLETLDLTSTELTDFDRVLEVVGSAPHLTSLLLNGNKIRTLRLPTTSPPMLRALNQIGLRDNLLEDWESVNELARLPVLTTLILRQNPILLNCNPNAAARRFIGSFCLDKLKKSINYCIVASSFLMNLIPSFFSCSETARQEIIARLPKLKSLNFLEVAADERRGAELDYLKRYSKTWKEAQDSVDTKAMFAKQHPTFLQICEKYGPPDASDGKVSVLPYFCPLLWPSCNASKFLRYQPVIKSLKEGLLRVHLLCEPPAPNSHGVEHVIERKVPARITINHLRTLVRRVFQLPPQARIDLISLGCRPESSDVEVPLEADTRELGFYGVADGDKLLARWRT</sequence>
<keyword evidence="3" id="KW-0677">Repeat</keyword>